<reference evidence="2 3" key="1">
    <citation type="journal article" date="2015" name="Environ. Microbiol.">
        <title>Methane oxidation coupled to nitrate reduction under hypoxia by the Gammaproteobacterium Methylomonas denitrificans, sp. nov. type strain FJG1.</title>
        <authorList>
            <person name="Kits K.D."/>
            <person name="Klotz M.G."/>
            <person name="Stein L.Y."/>
        </authorList>
    </citation>
    <scope>NUCLEOTIDE SEQUENCE [LARGE SCALE GENOMIC DNA]</scope>
    <source>
        <strain evidence="2 3">FJG1</strain>
    </source>
</reference>
<dbReference type="Proteomes" id="UP000030512">
    <property type="component" value="Chromosome"/>
</dbReference>
<dbReference type="KEGG" id="mdn:JT25_011930"/>
<dbReference type="SUPFAM" id="SSF52980">
    <property type="entry name" value="Restriction endonuclease-like"/>
    <property type="match status" value="1"/>
</dbReference>
<sequence>MALAEKLSISVADYLQGELVSDIKHEYINGDVYAMAGAKRAHNIISMNLAGLVFAHLRGSPCRVFNSDMKVHVQSARDDCFFYPDLHVTCSAADTAEHYNSQPKLIVEVLSDATERYDRAEKFHQYRKLTSLEEYVLIAQDTQRVECYSRDAQWDLRLYQAGEPAVLQSIGLELAVAEIYEGIVFEDVA</sequence>
<evidence type="ECO:0000313" key="2">
    <source>
        <dbReference type="EMBL" id="AMK77186.1"/>
    </source>
</evidence>
<name>A0A126T533_9GAMM</name>
<dbReference type="InterPro" id="IPR012296">
    <property type="entry name" value="Nuclease_put_TT1808"/>
</dbReference>
<accession>A0A126T533</accession>
<organism evidence="2 3">
    <name type="scientific">Methylomonas denitrificans</name>
    <dbReference type="NCBI Taxonomy" id="1538553"/>
    <lineage>
        <taxon>Bacteria</taxon>
        <taxon>Pseudomonadati</taxon>
        <taxon>Pseudomonadota</taxon>
        <taxon>Gammaproteobacteria</taxon>
        <taxon>Methylococcales</taxon>
        <taxon>Methylococcaceae</taxon>
        <taxon>Methylomonas</taxon>
    </lineage>
</organism>
<gene>
    <name evidence="2" type="ORF">JT25_011930</name>
</gene>
<dbReference type="AlphaFoldDB" id="A0A126T533"/>
<dbReference type="STRING" id="1538553.JT25_011930"/>
<dbReference type="OrthoDB" id="26750at2"/>
<dbReference type="RefSeq" id="WP_036276313.1">
    <property type="nucleotide sequence ID" value="NZ_CP014476.1"/>
</dbReference>
<dbReference type="InterPro" id="IPR011335">
    <property type="entry name" value="Restrct_endonuc-II-like"/>
</dbReference>
<evidence type="ECO:0000313" key="3">
    <source>
        <dbReference type="Proteomes" id="UP000030512"/>
    </source>
</evidence>
<proteinExistence type="predicted"/>
<dbReference type="PANTHER" id="PTHR36558:SF1">
    <property type="entry name" value="RESTRICTION ENDONUCLEASE DOMAIN-CONTAINING PROTEIN-RELATED"/>
    <property type="match status" value="1"/>
</dbReference>
<dbReference type="Pfam" id="PF05685">
    <property type="entry name" value="Uma2"/>
    <property type="match status" value="1"/>
</dbReference>
<dbReference type="InterPro" id="IPR008538">
    <property type="entry name" value="Uma2"/>
</dbReference>
<dbReference type="CDD" id="cd06260">
    <property type="entry name" value="DUF820-like"/>
    <property type="match status" value="1"/>
</dbReference>
<keyword evidence="3" id="KW-1185">Reference proteome</keyword>
<protein>
    <recommendedName>
        <fullName evidence="1">Putative restriction endonuclease domain-containing protein</fullName>
    </recommendedName>
</protein>
<dbReference type="EMBL" id="CP014476">
    <property type="protein sequence ID" value="AMK77186.1"/>
    <property type="molecule type" value="Genomic_DNA"/>
</dbReference>
<dbReference type="PANTHER" id="PTHR36558">
    <property type="entry name" value="GLR1098 PROTEIN"/>
    <property type="match status" value="1"/>
</dbReference>
<feature type="domain" description="Putative restriction endonuclease" evidence="1">
    <location>
        <begin position="12"/>
        <end position="176"/>
    </location>
</feature>
<evidence type="ECO:0000259" key="1">
    <source>
        <dbReference type="Pfam" id="PF05685"/>
    </source>
</evidence>
<dbReference type="Gene3D" id="3.90.1570.10">
    <property type="entry name" value="tt1808, chain A"/>
    <property type="match status" value="1"/>
</dbReference>